<dbReference type="Proteomes" id="UP000076512">
    <property type="component" value="Unassembled WGS sequence"/>
</dbReference>
<protein>
    <submittedName>
        <fullName evidence="1">Uncharacterized protein</fullName>
    </submittedName>
</protein>
<evidence type="ECO:0000313" key="1">
    <source>
        <dbReference type="EMBL" id="KZM74986.1"/>
    </source>
</evidence>
<organism evidence="1 2">
    <name type="scientific">Nocardia terpenica</name>
    <dbReference type="NCBI Taxonomy" id="455432"/>
    <lineage>
        <taxon>Bacteria</taxon>
        <taxon>Bacillati</taxon>
        <taxon>Actinomycetota</taxon>
        <taxon>Actinomycetes</taxon>
        <taxon>Mycobacteriales</taxon>
        <taxon>Nocardiaceae</taxon>
        <taxon>Nocardia</taxon>
    </lineage>
</organism>
<sequence length="147" mass="16216">MTRPSIILGYSPAQQRNLRRLAEAGMSGLTVSALAADESAQGKSAADSSLASLERLGLVQKRIGQETVWAITEKGCLADELIQARRAKLEKRETPRVEPLIERAAHAGYRLVRTTQSTHGWSLLDKEDGERIHSAPTLDQIEQWLSE</sequence>
<comment type="caution">
    <text evidence="1">The sequence shown here is derived from an EMBL/GenBank/DDBJ whole genome shotgun (WGS) entry which is preliminary data.</text>
</comment>
<evidence type="ECO:0000313" key="2">
    <source>
        <dbReference type="Proteomes" id="UP000076512"/>
    </source>
</evidence>
<dbReference type="RefSeq" id="WP_082871281.1">
    <property type="nucleotide sequence ID" value="NZ_JABMCZ010000005.1"/>
</dbReference>
<dbReference type="STRING" id="455432.AWN90_23565"/>
<keyword evidence="2" id="KW-1185">Reference proteome</keyword>
<dbReference type="EMBL" id="LWGR01000004">
    <property type="protein sequence ID" value="KZM74986.1"/>
    <property type="molecule type" value="Genomic_DNA"/>
</dbReference>
<gene>
    <name evidence="1" type="ORF">AWN90_23565</name>
</gene>
<accession>A0A164P196</accession>
<proteinExistence type="predicted"/>
<dbReference type="SUPFAM" id="SSF46785">
    <property type="entry name" value="Winged helix' DNA-binding domain"/>
    <property type="match status" value="1"/>
</dbReference>
<dbReference type="AlphaFoldDB" id="A0A164P196"/>
<dbReference type="InterPro" id="IPR036390">
    <property type="entry name" value="WH_DNA-bd_sf"/>
</dbReference>
<reference evidence="1 2" key="1">
    <citation type="submission" date="2016-04" db="EMBL/GenBank/DDBJ databases">
        <authorList>
            <person name="Evans L.H."/>
            <person name="Alamgir A."/>
            <person name="Owens N."/>
            <person name="Weber N.D."/>
            <person name="Virtaneva K."/>
            <person name="Barbian K."/>
            <person name="Babar A."/>
            <person name="Rosenke K."/>
        </authorList>
    </citation>
    <scope>NUCLEOTIDE SEQUENCE [LARGE SCALE GENOMIC DNA]</scope>
    <source>
        <strain evidence="1 2">IFM 0406</strain>
    </source>
</reference>
<name>A0A164P196_9NOCA</name>
<dbReference type="OrthoDB" id="4559776at2"/>